<evidence type="ECO:0000259" key="5">
    <source>
        <dbReference type="Pfam" id="PF18201"/>
    </source>
</evidence>
<dbReference type="GO" id="GO:0097255">
    <property type="term" value="C:R2TP complex"/>
    <property type="evidence" value="ECO:0007669"/>
    <property type="project" value="TreeGrafter"/>
</dbReference>
<name>A0A6P8H3I2_ACTTE</name>
<dbReference type="InParanoid" id="A0A6P8H3I2"/>
<evidence type="ECO:0000313" key="6">
    <source>
        <dbReference type="Proteomes" id="UP000515163"/>
    </source>
</evidence>
<evidence type="ECO:0000256" key="3">
    <source>
        <dbReference type="ARBA" id="ARBA00046233"/>
    </source>
</evidence>
<dbReference type="KEGG" id="aten:116287475"/>
<dbReference type="GO" id="GO:0005737">
    <property type="term" value="C:cytoplasm"/>
    <property type="evidence" value="ECO:0007669"/>
    <property type="project" value="TreeGrafter"/>
</dbReference>
<feature type="non-terminal residue" evidence="7">
    <location>
        <position position="292"/>
    </location>
</feature>
<dbReference type="GO" id="GO:0006364">
    <property type="term" value="P:rRNA processing"/>
    <property type="evidence" value="ECO:0007669"/>
    <property type="project" value="TreeGrafter"/>
</dbReference>
<evidence type="ECO:0000313" key="7">
    <source>
        <dbReference type="RefSeq" id="XP_031550011.1"/>
    </source>
</evidence>
<dbReference type="InterPro" id="IPR041442">
    <property type="entry name" value="PIH1D1/2/3_CS-like"/>
</dbReference>
<comment type="similarity">
    <text evidence="1">Belongs to the PIH1 family.</text>
</comment>
<dbReference type="OrthoDB" id="5135119at2759"/>
<dbReference type="RefSeq" id="XP_031550011.1">
    <property type="nucleotide sequence ID" value="XM_031694151.1"/>
</dbReference>
<evidence type="ECO:0000256" key="1">
    <source>
        <dbReference type="ARBA" id="ARBA00008511"/>
    </source>
</evidence>
<dbReference type="PANTHER" id="PTHR22997:SF0">
    <property type="entry name" value="PIH1 DOMAIN-CONTAINING PROTEIN 1"/>
    <property type="match status" value="1"/>
</dbReference>
<dbReference type="FunCoup" id="A0A6P8H3I2">
    <property type="interactions" value="1222"/>
</dbReference>
<sequence length="292" mass="33227">MATSDDLNDFNEEAFYQQLLLEETKYLQKKAGDDSIEFIPDPGFVLKSKISSEGREKKVFVNICTSKHIPKAKEVTEKELAEILDSEDPMRYRVPLSLGEPHAEIDKSGNGCTVYDIVIHPSFLKKVQENSFFQNFFLTVVFQGLEEKYGLELDRNWTILKNKKSMGKVQSHFIRNKSKPVIMDMENNSQNTSQPVVKDGAQPNKIQEIEPDVRPTPEPKYRVLIEPPEGVPEFVVLEISLPGVKSAKVIDLDVSGDRLVLQVNTDLYRLDIQLPHDVDNEECGAQFNKKTK</sequence>
<accession>A0A6P8H3I2</accession>
<evidence type="ECO:0000256" key="2">
    <source>
        <dbReference type="ARBA" id="ARBA00040540"/>
    </source>
</evidence>
<feature type="domain" description="PIH1D1/2/3 CS-like" evidence="5">
    <location>
        <begin position="229"/>
        <end position="292"/>
    </location>
</feature>
<dbReference type="Pfam" id="PF18201">
    <property type="entry name" value="PIH1_CS"/>
    <property type="match status" value="1"/>
</dbReference>
<dbReference type="CDD" id="cd00298">
    <property type="entry name" value="ACD_sHsps_p23-like"/>
    <property type="match status" value="1"/>
</dbReference>
<dbReference type="InterPro" id="IPR012981">
    <property type="entry name" value="PIH1_N"/>
</dbReference>
<comment type="function">
    <text evidence="3">Involved in the assembly of C/D box small nucleolar ribonucleoprotein (snoRNP) particles. Recruits the SWI/SNF complex to the core promoter of rRNA genes and enhances pre-rRNA transcription. Mediates interaction of TELO2 with the R2TP complex which is necessary for the stability of MTOR and SMG1. Positively regulates the assembly and activity of the mTORC1 complex.</text>
</comment>
<dbReference type="Proteomes" id="UP000515163">
    <property type="component" value="Unplaced"/>
</dbReference>
<feature type="domain" description="PIH1 N-terminal" evidence="4">
    <location>
        <begin position="22"/>
        <end position="180"/>
    </location>
</feature>
<dbReference type="PANTHER" id="PTHR22997">
    <property type="entry name" value="PIH1 DOMAIN-CONTAINING PROTEIN 1"/>
    <property type="match status" value="1"/>
</dbReference>
<dbReference type="InterPro" id="IPR050734">
    <property type="entry name" value="PIH1/Kintoun_subfamily"/>
</dbReference>
<dbReference type="GeneID" id="116287475"/>
<gene>
    <name evidence="7" type="primary">LOC116287475</name>
</gene>
<proteinExistence type="inferred from homology"/>
<reference evidence="7" key="1">
    <citation type="submission" date="2025-08" db="UniProtKB">
        <authorList>
            <consortium name="RefSeq"/>
        </authorList>
    </citation>
    <scope>IDENTIFICATION</scope>
    <source>
        <tissue evidence="7">Tentacle</tissue>
    </source>
</reference>
<protein>
    <recommendedName>
        <fullName evidence="2">PIH1 domain-containing protein 1</fullName>
    </recommendedName>
</protein>
<organism evidence="6 7">
    <name type="scientific">Actinia tenebrosa</name>
    <name type="common">Australian red waratah sea anemone</name>
    <dbReference type="NCBI Taxonomy" id="6105"/>
    <lineage>
        <taxon>Eukaryota</taxon>
        <taxon>Metazoa</taxon>
        <taxon>Cnidaria</taxon>
        <taxon>Anthozoa</taxon>
        <taxon>Hexacorallia</taxon>
        <taxon>Actiniaria</taxon>
        <taxon>Actiniidae</taxon>
        <taxon>Actinia</taxon>
    </lineage>
</organism>
<dbReference type="AlphaFoldDB" id="A0A6P8H3I2"/>
<keyword evidence="6" id="KW-1185">Reference proteome</keyword>
<dbReference type="GO" id="GO:1990904">
    <property type="term" value="C:ribonucleoprotein complex"/>
    <property type="evidence" value="ECO:0007669"/>
    <property type="project" value="TreeGrafter"/>
</dbReference>
<evidence type="ECO:0000259" key="4">
    <source>
        <dbReference type="Pfam" id="PF08190"/>
    </source>
</evidence>
<dbReference type="Pfam" id="PF08190">
    <property type="entry name" value="PIH1"/>
    <property type="match status" value="1"/>
</dbReference>
<dbReference type="GO" id="GO:0000492">
    <property type="term" value="P:box C/D snoRNP assembly"/>
    <property type="evidence" value="ECO:0007669"/>
    <property type="project" value="TreeGrafter"/>
</dbReference>